<keyword evidence="3 6" id="KW-0812">Transmembrane</keyword>
<dbReference type="EMBL" id="WBZB01000016">
    <property type="protein sequence ID" value="KAB3530750.1"/>
    <property type="molecule type" value="Genomic_DNA"/>
</dbReference>
<feature type="transmembrane region" description="Helical" evidence="6">
    <location>
        <begin position="312"/>
        <end position="334"/>
    </location>
</feature>
<reference evidence="8 9" key="1">
    <citation type="submission" date="2019-10" db="EMBL/GenBank/DDBJ databases">
        <title>Alkaliphilus serpentinus sp. nov. and Alkaliphilus pronyensis sp. nov., two novel anaerobic alkaliphilic species isolated from the serpentinized-hosted hydrothermal field of the Prony Bay (New Caledonia).</title>
        <authorList>
            <person name="Postec A."/>
        </authorList>
    </citation>
    <scope>NUCLEOTIDE SEQUENCE [LARGE SCALE GENOMIC DNA]</scope>
    <source>
        <strain evidence="8 9">LacT</strain>
    </source>
</reference>
<evidence type="ECO:0000256" key="6">
    <source>
        <dbReference type="SAM" id="Phobius"/>
    </source>
</evidence>
<feature type="transmembrane region" description="Helical" evidence="6">
    <location>
        <begin position="250"/>
        <end position="271"/>
    </location>
</feature>
<evidence type="ECO:0000313" key="9">
    <source>
        <dbReference type="Proteomes" id="UP000465601"/>
    </source>
</evidence>
<dbReference type="InterPro" id="IPR013525">
    <property type="entry name" value="ABC2_TM"/>
</dbReference>
<keyword evidence="4 6" id="KW-1133">Transmembrane helix</keyword>
<keyword evidence="5 6" id="KW-0472">Membrane</keyword>
<evidence type="ECO:0000256" key="2">
    <source>
        <dbReference type="ARBA" id="ARBA00022475"/>
    </source>
</evidence>
<keyword evidence="9" id="KW-1185">Reference proteome</keyword>
<feature type="transmembrane region" description="Helical" evidence="6">
    <location>
        <begin position="199"/>
        <end position="219"/>
    </location>
</feature>
<feature type="transmembrane region" description="Helical" evidence="6">
    <location>
        <begin position="9"/>
        <end position="27"/>
    </location>
</feature>
<protein>
    <submittedName>
        <fullName evidence="8">ABC transporter permease</fullName>
    </submittedName>
</protein>
<dbReference type="GO" id="GO:0140359">
    <property type="term" value="F:ABC-type transporter activity"/>
    <property type="evidence" value="ECO:0007669"/>
    <property type="project" value="InterPro"/>
</dbReference>
<dbReference type="GO" id="GO:0005886">
    <property type="term" value="C:plasma membrane"/>
    <property type="evidence" value="ECO:0007669"/>
    <property type="project" value="UniProtKB-SubCell"/>
</dbReference>
<name>A0A833HPK1_9FIRM</name>
<dbReference type="AlphaFoldDB" id="A0A833HPK1"/>
<dbReference type="Gene3D" id="3.40.1710.10">
    <property type="entry name" value="abc type-2 transporter like domain"/>
    <property type="match status" value="1"/>
</dbReference>
<evidence type="ECO:0000313" key="8">
    <source>
        <dbReference type="EMBL" id="KAB3530750.1"/>
    </source>
</evidence>
<dbReference type="Proteomes" id="UP000465601">
    <property type="component" value="Unassembled WGS sequence"/>
</dbReference>
<evidence type="ECO:0000256" key="5">
    <source>
        <dbReference type="ARBA" id="ARBA00023136"/>
    </source>
</evidence>
<dbReference type="RefSeq" id="WP_192929694.1">
    <property type="nucleotide sequence ID" value="NZ_WBZB01000016.1"/>
</dbReference>
<comment type="caution">
    <text evidence="8">The sequence shown here is derived from an EMBL/GenBank/DDBJ whole genome shotgun (WGS) entry which is preliminary data.</text>
</comment>
<evidence type="ECO:0000256" key="4">
    <source>
        <dbReference type="ARBA" id="ARBA00022989"/>
    </source>
</evidence>
<feature type="transmembrane region" description="Helical" evidence="6">
    <location>
        <begin position="346"/>
        <end position="363"/>
    </location>
</feature>
<accession>A0A833HPK1</accession>
<organism evidence="8 9">
    <name type="scientific">Alkaliphilus serpentinus</name>
    <dbReference type="NCBI Taxonomy" id="1482731"/>
    <lineage>
        <taxon>Bacteria</taxon>
        <taxon>Bacillati</taxon>
        <taxon>Bacillota</taxon>
        <taxon>Clostridia</taxon>
        <taxon>Peptostreptococcales</taxon>
        <taxon>Natronincolaceae</taxon>
        <taxon>Alkaliphilus</taxon>
    </lineage>
</organism>
<dbReference type="InterPro" id="IPR051449">
    <property type="entry name" value="ABC-2_transporter_component"/>
</dbReference>
<feature type="transmembrane region" description="Helical" evidence="6">
    <location>
        <begin position="370"/>
        <end position="387"/>
    </location>
</feature>
<sequence>MAFHDWKKLIIYILLPLISLTFLSYGLKGLFDNGIYLEPFEVIVVNQDTHKLSKVLVYQVEEDKNLASLVDITVLEREEEAEKLVRTDKAVAAVIIPDGFINSLEEGTNHSVRLITSLKHPVKAHMIKSIMESYMKSVSAGQSAVNAVWDYYIEMGMDRNQRREKIEAVINDITLRAYFVRSNTIQKKTLPGINSIPPVIFYSISVVLVIIMLKGVSYGKEIIEDMKQRVTDRIFLAGVSPRKYFLGKALGLFIITLVQGSIFFIPIAYFLEAKFNVSWVYSGSILLVSVFVITSLTMAGSVLIYQTDKFQYVGSIGIMTSVIIGGGFIPYMYLPDYIKEISFLTLHYWVMASVISFSGKYIVDGLQPLVIMMIFAFITMILAYTAYTKGKE</sequence>
<evidence type="ECO:0000256" key="1">
    <source>
        <dbReference type="ARBA" id="ARBA00004651"/>
    </source>
</evidence>
<dbReference type="Pfam" id="PF12698">
    <property type="entry name" value="ABC2_membrane_3"/>
    <property type="match status" value="1"/>
</dbReference>
<keyword evidence="2" id="KW-1003">Cell membrane</keyword>
<feature type="domain" description="ABC-2 type transporter transmembrane" evidence="7">
    <location>
        <begin position="9"/>
        <end position="384"/>
    </location>
</feature>
<proteinExistence type="predicted"/>
<comment type="subcellular location">
    <subcellularLocation>
        <location evidence="1">Cell membrane</location>
        <topology evidence="1">Multi-pass membrane protein</topology>
    </subcellularLocation>
</comment>
<gene>
    <name evidence="8" type="ORF">F8153_06475</name>
</gene>
<dbReference type="PANTHER" id="PTHR30294:SF29">
    <property type="entry name" value="MULTIDRUG ABC TRANSPORTER PERMEASE YBHS-RELATED"/>
    <property type="match status" value="1"/>
</dbReference>
<evidence type="ECO:0000256" key="3">
    <source>
        <dbReference type="ARBA" id="ARBA00022692"/>
    </source>
</evidence>
<evidence type="ECO:0000259" key="7">
    <source>
        <dbReference type="Pfam" id="PF12698"/>
    </source>
</evidence>
<dbReference type="PANTHER" id="PTHR30294">
    <property type="entry name" value="MEMBRANE COMPONENT OF ABC TRANSPORTER YHHJ-RELATED"/>
    <property type="match status" value="1"/>
</dbReference>
<feature type="transmembrane region" description="Helical" evidence="6">
    <location>
        <begin position="283"/>
        <end position="305"/>
    </location>
</feature>